<dbReference type="RefSeq" id="WP_343354228.1">
    <property type="nucleotide sequence ID" value="NZ_CP145316.1"/>
</dbReference>
<evidence type="ECO:0000313" key="2">
    <source>
        <dbReference type="Proteomes" id="UP001434737"/>
    </source>
</evidence>
<reference evidence="1 2" key="1">
    <citation type="submission" date="2024-02" db="EMBL/GenBank/DDBJ databases">
        <title>Genome and pathogenicity analysis of Helicobacter mastomyrinus isolated from mice.</title>
        <authorList>
            <person name="Zhu L."/>
        </authorList>
    </citation>
    <scope>NUCLEOTIDE SEQUENCE [LARGE SCALE GENOMIC DNA]</scope>
    <source>
        <strain evidence="1 2">Hm-17</strain>
    </source>
</reference>
<dbReference type="Proteomes" id="UP001434737">
    <property type="component" value="Chromosome"/>
</dbReference>
<protein>
    <recommendedName>
        <fullName evidence="3">Lipoprotein</fullName>
    </recommendedName>
</protein>
<accession>A0ABZ3F785</accession>
<proteinExistence type="predicted"/>
<name>A0ABZ3F785_9HELI</name>
<dbReference type="EMBL" id="CP145316">
    <property type="protein sequence ID" value="XAM19048.1"/>
    <property type="molecule type" value="Genomic_DNA"/>
</dbReference>
<gene>
    <name evidence="1" type="ORF">V3I05_05075</name>
</gene>
<evidence type="ECO:0000313" key="1">
    <source>
        <dbReference type="EMBL" id="XAM19048.1"/>
    </source>
</evidence>
<dbReference type="PROSITE" id="PS51257">
    <property type="entry name" value="PROKAR_LIPOPROTEIN"/>
    <property type="match status" value="1"/>
</dbReference>
<sequence length="82" mass="8839">MRMFCYIDIVGLVGILSMGCATSSSLKHKSAAATGCPPNEAQISNKKHTFYPAEGYTYRISCNGRSFYCESTSIGTKCGPTQ</sequence>
<keyword evidence="2" id="KW-1185">Reference proteome</keyword>
<organism evidence="1 2">
    <name type="scientific">Helicobacter mastomyrinus</name>
    <dbReference type="NCBI Taxonomy" id="287948"/>
    <lineage>
        <taxon>Bacteria</taxon>
        <taxon>Pseudomonadati</taxon>
        <taxon>Campylobacterota</taxon>
        <taxon>Epsilonproteobacteria</taxon>
        <taxon>Campylobacterales</taxon>
        <taxon>Helicobacteraceae</taxon>
        <taxon>Helicobacter</taxon>
    </lineage>
</organism>
<evidence type="ECO:0008006" key="3">
    <source>
        <dbReference type="Google" id="ProtNLM"/>
    </source>
</evidence>